<sequence length="70" mass="7877">MATAKFKTNDRVTIVSNSLQPQYKGKVGKIKKVYASFSDNDAEEREFFYRVEVDNTVLKGIACDSDLQPA</sequence>
<dbReference type="Proteomes" id="UP000308886">
    <property type="component" value="Unassembled WGS sequence"/>
</dbReference>
<evidence type="ECO:0000313" key="2">
    <source>
        <dbReference type="Proteomes" id="UP000308886"/>
    </source>
</evidence>
<comment type="caution">
    <text evidence="1">The sequence shown here is derived from an EMBL/GenBank/DDBJ whole genome shotgun (WGS) entry which is preliminary data.</text>
</comment>
<keyword evidence="2" id="KW-1185">Reference proteome</keyword>
<dbReference type="EMBL" id="SRZC01000007">
    <property type="protein sequence ID" value="TGX82844.1"/>
    <property type="molecule type" value="Genomic_DNA"/>
</dbReference>
<proteinExistence type="predicted"/>
<protein>
    <submittedName>
        <fullName evidence="1">Uncharacterized protein</fullName>
    </submittedName>
</protein>
<organism evidence="1 2">
    <name type="scientific">Palleniella muris</name>
    <dbReference type="NCBI Taxonomy" id="3038145"/>
    <lineage>
        <taxon>Bacteria</taxon>
        <taxon>Pseudomonadati</taxon>
        <taxon>Bacteroidota</taxon>
        <taxon>Bacteroidia</taxon>
        <taxon>Bacteroidales</taxon>
        <taxon>Prevotellaceae</taxon>
        <taxon>Palleniella</taxon>
    </lineage>
</organism>
<gene>
    <name evidence="1" type="ORF">E5358_05780</name>
</gene>
<name>A0AC61QRI2_9BACT</name>
<accession>A0AC61QRI2</accession>
<reference evidence="1" key="1">
    <citation type="submission" date="2019-04" db="EMBL/GenBank/DDBJ databases">
        <title>Microbes associate with the intestines of laboratory mice.</title>
        <authorList>
            <person name="Navarre W."/>
            <person name="Wong E."/>
            <person name="Huang K."/>
            <person name="Tropini C."/>
            <person name="Ng K."/>
            <person name="Yu B."/>
        </authorList>
    </citation>
    <scope>NUCLEOTIDE SEQUENCE</scope>
    <source>
        <strain evidence="1">NM73_A23</strain>
    </source>
</reference>
<evidence type="ECO:0000313" key="1">
    <source>
        <dbReference type="EMBL" id="TGX82844.1"/>
    </source>
</evidence>